<feature type="domain" description="N-acetyltransferase" evidence="1">
    <location>
        <begin position="76"/>
        <end position="222"/>
    </location>
</feature>
<protein>
    <submittedName>
        <fullName evidence="2">N-acetyltransferase GCN5</fullName>
    </submittedName>
</protein>
<name>A0A0Z8GZF0_STRSU</name>
<dbReference type="Gene3D" id="3.40.630.30">
    <property type="match status" value="1"/>
</dbReference>
<proteinExistence type="predicted"/>
<dbReference type="AlphaFoldDB" id="A0A0Z8GZF0"/>
<organism evidence="2 3">
    <name type="scientific">Streptococcus suis</name>
    <dbReference type="NCBI Taxonomy" id="1307"/>
    <lineage>
        <taxon>Bacteria</taxon>
        <taxon>Bacillati</taxon>
        <taxon>Bacillota</taxon>
        <taxon>Bacilli</taxon>
        <taxon>Lactobacillales</taxon>
        <taxon>Streptococcaceae</taxon>
        <taxon>Streptococcus</taxon>
    </lineage>
</organism>
<gene>
    <name evidence="2" type="ORF">ERS132406_01573</name>
</gene>
<dbReference type="GO" id="GO:0016747">
    <property type="term" value="F:acyltransferase activity, transferring groups other than amino-acyl groups"/>
    <property type="evidence" value="ECO:0007669"/>
    <property type="project" value="InterPro"/>
</dbReference>
<sequence>MVSIFGLLFELCYNEPMLENNRLNELILRFPEDVQLIFKDMIPSYQLGYADYVYQTDNYATQNRRIKNLAKNFRRMDYFYIMPLPQDLALEIANQWRYQPPLDAYTISANPETYAEMISPEVRGDRFFAVIRNAALMGYFCIDQDGETVDIRLGMKPSLTGQGNGRAFYQTIEDYIVEHVQPASIKLTVATFHQAAQTLFHALGFTEREKQAEYIKMEKKLVCD</sequence>
<dbReference type="InterPro" id="IPR016181">
    <property type="entry name" value="Acyl_CoA_acyltransferase"/>
</dbReference>
<evidence type="ECO:0000259" key="1">
    <source>
        <dbReference type="PROSITE" id="PS51186"/>
    </source>
</evidence>
<dbReference type="SUPFAM" id="SSF55729">
    <property type="entry name" value="Acyl-CoA N-acyltransferases (Nat)"/>
    <property type="match status" value="1"/>
</dbReference>
<evidence type="ECO:0000313" key="3">
    <source>
        <dbReference type="Proteomes" id="UP000072083"/>
    </source>
</evidence>
<dbReference type="Pfam" id="PF00583">
    <property type="entry name" value="Acetyltransf_1"/>
    <property type="match status" value="1"/>
</dbReference>
<evidence type="ECO:0000313" key="2">
    <source>
        <dbReference type="EMBL" id="CYV07728.1"/>
    </source>
</evidence>
<dbReference type="InterPro" id="IPR000182">
    <property type="entry name" value="GNAT_dom"/>
</dbReference>
<accession>A0A0Z8GZF0</accession>
<dbReference type="Proteomes" id="UP000072083">
    <property type="component" value="Unassembled WGS sequence"/>
</dbReference>
<keyword evidence="2" id="KW-0808">Transferase</keyword>
<dbReference type="EMBL" id="FIGZ01000017">
    <property type="protein sequence ID" value="CYV07728.1"/>
    <property type="molecule type" value="Genomic_DNA"/>
</dbReference>
<reference evidence="2 3" key="1">
    <citation type="submission" date="2016-02" db="EMBL/GenBank/DDBJ databases">
        <authorList>
            <consortium name="Pathogen Informatics"/>
        </authorList>
    </citation>
    <scope>NUCLEOTIDE SEQUENCE [LARGE SCALE GENOMIC DNA]</scope>
    <source>
        <strain evidence="2 3">LSS44</strain>
    </source>
</reference>
<dbReference type="PROSITE" id="PS51186">
    <property type="entry name" value="GNAT"/>
    <property type="match status" value="1"/>
</dbReference>